<dbReference type="Proteomes" id="UP001515480">
    <property type="component" value="Unassembled WGS sequence"/>
</dbReference>
<accession>A0AB34K7R3</accession>
<keyword evidence="1" id="KW-0812">Transmembrane</keyword>
<evidence type="ECO:0000313" key="2">
    <source>
        <dbReference type="EMBL" id="KAL1529879.1"/>
    </source>
</evidence>
<sequence length="248" mass="27650">MLFVWDWQPTVDTAFGAKEKTRTYAQKATDSAGLLSQKQSAFRADGTRNKLWVFTAIFSVALLIMDIAVLVCMEFFELDDVPLRLQDLFEALWFFRWFFLLVLPSHIARIEAIVNENFLSVSIAQVRLGRLGLIIALLAHLASCVWAAVGWYGLENDADSWVDHDRVIREEVLAGTSAALIAWLRGFYYAASTYMVIVIGDVTPRTMNETGYTLVLVLLGASVNSSILGLIVSVVANVDKEKHEQALG</sequence>
<feature type="transmembrane region" description="Helical" evidence="1">
    <location>
        <begin position="212"/>
        <end position="236"/>
    </location>
</feature>
<feature type="transmembrane region" description="Helical" evidence="1">
    <location>
        <begin position="131"/>
        <end position="152"/>
    </location>
</feature>
<dbReference type="EMBL" id="JBGBPQ010000001">
    <property type="protein sequence ID" value="KAL1529879.1"/>
    <property type="molecule type" value="Genomic_DNA"/>
</dbReference>
<reference evidence="2 3" key="1">
    <citation type="journal article" date="2024" name="Science">
        <title>Giant polyketide synthase enzymes in the biosynthesis of giant marine polyether toxins.</title>
        <authorList>
            <person name="Fallon T.R."/>
            <person name="Shende V.V."/>
            <person name="Wierzbicki I.H."/>
            <person name="Pendleton A.L."/>
            <person name="Watervoot N.F."/>
            <person name="Auber R.P."/>
            <person name="Gonzalez D.J."/>
            <person name="Wisecaver J.H."/>
            <person name="Moore B.S."/>
        </authorList>
    </citation>
    <scope>NUCLEOTIDE SEQUENCE [LARGE SCALE GENOMIC DNA]</scope>
    <source>
        <strain evidence="2 3">12B1</strain>
    </source>
</reference>
<evidence type="ECO:0000313" key="3">
    <source>
        <dbReference type="Proteomes" id="UP001515480"/>
    </source>
</evidence>
<dbReference type="SUPFAM" id="SSF81324">
    <property type="entry name" value="Voltage-gated potassium channels"/>
    <property type="match status" value="1"/>
</dbReference>
<evidence type="ECO:0008006" key="4">
    <source>
        <dbReference type="Google" id="ProtNLM"/>
    </source>
</evidence>
<evidence type="ECO:0000256" key="1">
    <source>
        <dbReference type="SAM" id="Phobius"/>
    </source>
</evidence>
<feature type="transmembrane region" description="Helical" evidence="1">
    <location>
        <begin position="51"/>
        <end position="71"/>
    </location>
</feature>
<dbReference type="AlphaFoldDB" id="A0AB34K7R3"/>
<dbReference type="PANTHER" id="PTHR47823:SF9">
    <property type="entry name" value="CHROMOSOME UNDETERMINED SCAFFOLD_10, WHOLE GENOME SHOTGUN SEQUENCE"/>
    <property type="match status" value="1"/>
</dbReference>
<proteinExistence type="predicted"/>
<dbReference type="Gene3D" id="1.10.287.70">
    <property type="match status" value="1"/>
</dbReference>
<keyword evidence="1" id="KW-1133">Transmembrane helix</keyword>
<organism evidence="2 3">
    <name type="scientific">Prymnesium parvum</name>
    <name type="common">Toxic golden alga</name>
    <dbReference type="NCBI Taxonomy" id="97485"/>
    <lineage>
        <taxon>Eukaryota</taxon>
        <taxon>Haptista</taxon>
        <taxon>Haptophyta</taxon>
        <taxon>Prymnesiophyceae</taxon>
        <taxon>Prymnesiales</taxon>
        <taxon>Prymnesiaceae</taxon>
        <taxon>Prymnesium</taxon>
    </lineage>
</organism>
<dbReference type="PANTHER" id="PTHR47823">
    <property type="entry name" value="ION_TRANS DOMAIN-CONTAINING PROTEIN"/>
    <property type="match status" value="1"/>
</dbReference>
<name>A0AB34K7R3_PRYPA</name>
<comment type="caution">
    <text evidence="2">The sequence shown here is derived from an EMBL/GenBank/DDBJ whole genome shotgun (WGS) entry which is preliminary data.</text>
</comment>
<keyword evidence="3" id="KW-1185">Reference proteome</keyword>
<protein>
    <recommendedName>
        <fullName evidence="4">Ion transport domain-containing protein</fullName>
    </recommendedName>
</protein>
<feature type="transmembrane region" description="Helical" evidence="1">
    <location>
        <begin position="91"/>
        <end position="110"/>
    </location>
</feature>
<keyword evidence="1" id="KW-0472">Membrane</keyword>
<gene>
    <name evidence="2" type="ORF">AB1Y20_000809</name>
</gene>